<dbReference type="PANTHER" id="PTHR40040:SF1">
    <property type="entry name" value="MEMBRANE PROTEIN"/>
    <property type="match status" value="1"/>
</dbReference>
<dbReference type="Proteomes" id="UP001225646">
    <property type="component" value="Unassembled WGS sequence"/>
</dbReference>
<feature type="compositionally biased region" description="Basic and acidic residues" evidence="1">
    <location>
        <begin position="10"/>
        <end position="24"/>
    </location>
</feature>
<comment type="caution">
    <text evidence="3">The sequence shown here is derived from an EMBL/GenBank/DDBJ whole genome shotgun (WGS) entry which is preliminary data.</text>
</comment>
<keyword evidence="2" id="KW-1133">Transmembrane helix</keyword>
<organism evidence="3 4">
    <name type="scientific">Aeribacillus alveayuensis</name>
    <dbReference type="NCBI Taxonomy" id="279215"/>
    <lineage>
        <taxon>Bacteria</taxon>
        <taxon>Bacillati</taxon>
        <taxon>Bacillota</taxon>
        <taxon>Bacilli</taxon>
        <taxon>Bacillales</taxon>
        <taxon>Bacillaceae</taxon>
        <taxon>Aeribacillus</taxon>
    </lineage>
</organism>
<keyword evidence="2" id="KW-0812">Transmembrane</keyword>
<feature type="transmembrane region" description="Helical" evidence="2">
    <location>
        <begin position="64"/>
        <end position="88"/>
    </location>
</feature>
<keyword evidence="2" id="KW-0472">Membrane</keyword>
<gene>
    <name evidence="3" type="ORF">J2S06_000397</name>
</gene>
<dbReference type="RefSeq" id="WP_152643026.1">
    <property type="nucleotide sequence ID" value="NZ_JAUSTR010000001.1"/>
</dbReference>
<dbReference type="EMBL" id="JAUSTR010000001">
    <property type="protein sequence ID" value="MDQ0161327.1"/>
    <property type="molecule type" value="Genomic_DNA"/>
</dbReference>
<reference evidence="3 4" key="1">
    <citation type="submission" date="2023-07" db="EMBL/GenBank/DDBJ databases">
        <title>Genomic Encyclopedia of Type Strains, Phase IV (KMG-IV): sequencing the most valuable type-strain genomes for metagenomic binning, comparative biology and taxonomic classification.</title>
        <authorList>
            <person name="Goeker M."/>
        </authorList>
    </citation>
    <scope>NUCLEOTIDE SEQUENCE [LARGE SCALE GENOMIC DNA]</scope>
    <source>
        <strain evidence="3 4">DSM 19092</strain>
    </source>
</reference>
<evidence type="ECO:0000313" key="3">
    <source>
        <dbReference type="EMBL" id="MDQ0161327.1"/>
    </source>
</evidence>
<keyword evidence="4" id="KW-1185">Reference proteome</keyword>
<dbReference type="InterPro" id="IPR055338">
    <property type="entry name" value="YqfX-like"/>
</dbReference>
<name>A0ABT9VKC7_9BACI</name>
<dbReference type="PANTHER" id="PTHR40040">
    <property type="entry name" value="SMALL HYDROPHOBIC PROTEIN-RELATED"/>
    <property type="match status" value="1"/>
</dbReference>
<feature type="region of interest" description="Disordered" evidence="1">
    <location>
        <begin position="1"/>
        <end position="24"/>
    </location>
</feature>
<evidence type="ECO:0000313" key="4">
    <source>
        <dbReference type="Proteomes" id="UP001225646"/>
    </source>
</evidence>
<feature type="transmembrane region" description="Helical" evidence="2">
    <location>
        <begin position="100"/>
        <end position="121"/>
    </location>
</feature>
<proteinExistence type="predicted"/>
<evidence type="ECO:0000256" key="1">
    <source>
        <dbReference type="SAM" id="MobiDB-lite"/>
    </source>
</evidence>
<sequence length="122" mass="13465">MANNKNMNAHGDKNFRERQEKEAIQTDRNYMEETAAQLDSPVQAVNEEEVKRDNERVNSQTMGYVALALSIISLFVLPVLLGAAGIVVGFMARRRGALNLGNWAIGIGIVSVLLGIFVLPFF</sequence>
<protein>
    <recommendedName>
        <fullName evidence="5">DUF4190 domain-containing protein</fullName>
    </recommendedName>
</protein>
<evidence type="ECO:0008006" key="5">
    <source>
        <dbReference type="Google" id="ProtNLM"/>
    </source>
</evidence>
<accession>A0ABT9VKC7</accession>
<evidence type="ECO:0000256" key="2">
    <source>
        <dbReference type="SAM" id="Phobius"/>
    </source>
</evidence>